<keyword evidence="2" id="KW-1185">Reference proteome</keyword>
<evidence type="ECO:0000313" key="2">
    <source>
        <dbReference type="Proteomes" id="UP001243375"/>
    </source>
</evidence>
<reference evidence="1" key="1">
    <citation type="submission" date="2023-04" db="EMBL/GenBank/DDBJ databases">
        <title>Draft Genome sequencing of Naganishia species isolated from polar environments using Oxford Nanopore Technology.</title>
        <authorList>
            <person name="Leo P."/>
            <person name="Venkateswaran K."/>
        </authorList>
    </citation>
    <scope>NUCLEOTIDE SEQUENCE</scope>
    <source>
        <strain evidence="1">MNA-CCFEE 5425</strain>
    </source>
</reference>
<dbReference type="EMBL" id="JASBWU010000002">
    <property type="protein sequence ID" value="KAJ9124163.1"/>
    <property type="molecule type" value="Genomic_DNA"/>
</dbReference>
<comment type="caution">
    <text evidence="1">The sequence shown here is derived from an EMBL/GenBank/DDBJ whole genome shotgun (WGS) entry which is preliminary data.</text>
</comment>
<sequence>MVPPMSDARSTPHPALQGFVQPSTGTRHAQPQPLTLPSSNPQVGVHSGLLQTPSVPPSLLRSHPRNSLDPWPIQPTPLKAPSPSTSPPGATGVSDAEAQNYEPLNLFKDIFPRMRQMLDINETSCQSVVGPEQETVFKLNGVIRNLDTLNCNLTNQVRSKVKEIEQVQTVHLNLTNESKKRMAALENDLRLEKGATSLLRRQKNELELMRKEEMADLQKSQARRDDLLREVDKLKREHVMAMGTLKIVHAAELKQERDQRKKFQNEKETQAVLPDQASLIDKLEAKIQAQAQAISNLELENISLTKDRGKLHVDNGSNGTEQKSNSISPDEPSMIRDLEAKVAAQTQVISKLEREKLALKQDYERINSEGEIVGFADRGQDGNVKAPRRRAGRPRGSKNRVSATSLPSPPSISFAVSSEENEIFQGLSGRQVLMLKRKAKNNVITKELAKDEANRLRLGADAITSPVYAGNATPSGSSEPTLVTSTYPESGSLEKDAYPVSQVYATDAIRIEVKIAKDAEDQPEKQMDWLEKFGRIVENRLGEVGTTGKEHDRSQSQSLEQRSMTGHHHPTVHARQEITRMSEQQRKPSEQDFGRLSTLAELATSGKTSKKDITLESIQELLVVLSPLQSSIPPTSVPSTVPPSRSPKSRLPLQPLLSRRAVPTLSHHPVQEYIEVDPESEGDRASPAGFGSATAHEIANLPSTNPSASQNSTRPAHSNTQPMDRKRKGNNPYPPAGKVPRKTGPGCC</sequence>
<organism evidence="1 2">
    <name type="scientific">Naganishia vaughanmartiniae</name>
    <dbReference type="NCBI Taxonomy" id="1424756"/>
    <lineage>
        <taxon>Eukaryota</taxon>
        <taxon>Fungi</taxon>
        <taxon>Dikarya</taxon>
        <taxon>Basidiomycota</taxon>
        <taxon>Agaricomycotina</taxon>
        <taxon>Tremellomycetes</taxon>
        <taxon>Filobasidiales</taxon>
        <taxon>Filobasidiaceae</taxon>
        <taxon>Naganishia</taxon>
    </lineage>
</organism>
<dbReference type="Proteomes" id="UP001243375">
    <property type="component" value="Unassembled WGS sequence"/>
</dbReference>
<gene>
    <name evidence="1" type="ORF">QFC22_000960</name>
</gene>
<name>A0ACC2XJH9_9TREE</name>
<proteinExistence type="predicted"/>
<evidence type="ECO:0000313" key="1">
    <source>
        <dbReference type="EMBL" id="KAJ9124163.1"/>
    </source>
</evidence>
<accession>A0ACC2XJH9</accession>
<protein>
    <submittedName>
        <fullName evidence="1">Uncharacterized protein</fullName>
    </submittedName>
</protein>